<organism evidence="4 5">
    <name type="scientific">Pochonia chlamydosporia 170</name>
    <dbReference type="NCBI Taxonomy" id="1380566"/>
    <lineage>
        <taxon>Eukaryota</taxon>
        <taxon>Fungi</taxon>
        <taxon>Dikarya</taxon>
        <taxon>Ascomycota</taxon>
        <taxon>Pezizomycotina</taxon>
        <taxon>Sordariomycetes</taxon>
        <taxon>Hypocreomycetidae</taxon>
        <taxon>Hypocreales</taxon>
        <taxon>Clavicipitaceae</taxon>
        <taxon>Pochonia</taxon>
    </lineage>
</organism>
<dbReference type="AlphaFoldDB" id="A0A179FQ68"/>
<keyword evidence="5" id="KW-1185">Reference proteome</keyword>
<dbReference type="EMBL" id="LSBJ02000003">
    <property type="protein sequence ID" value="OAQ67766.2"/>
    <property type="molecule type" value="Genomic_DNA"/>
</dbReference>
<evidence type="ECO:0000256" key="3">
    <source>
        <dbReference type="SAM" id="MobiDB-lite"/>
    </source>
</evidence>
<evidence type="ECO:0000256" key="2">
    <source>
        <dbReference type="ARBA" id="ARBA00023242"/>
    </source>
</evidence>
<comment type="subcellular location">
    <subcellularLocation>
        <location evidence="1">Nucleus</location>
    </subcellularLocation>
</comment>
<dbReference type="PANTHER" id="PTHR37534">
    <property type="entry name" value="TRANSCRIPTIONAL ACTIVATOR PROTEIN UGA3"/>
    <property type="match status" value="1"/>
</dbReference>
<dbReference type="RefSeq" id="XP_022284447.1">
    <property type="nucleotide sequence ID" value="XM_022428382.1"/>
</dbReference>
<gene>
    <name evidence="4" type="ORF">VFPPC_04117</name>
</gene>
<accession>A0A179FQ68</accession>
<keyword evidence="2" id="KW-0539">Nucleus</keyword>
<dbReference type="Proteomes" id="UP000078397">
    <property type="component" value="Unassembled WGS sequence"/>
</dbReference>
<comment type="caution">
    <text evidence="4">The sequence shown here is derived from an EMBL/GenBank/DDBJ whole genome shotgun (WGS) entry which is preliminary data.</text>
</comment>
<dbReference type="PANTHER" id="PTHR37534:SF46">
    <property type="entry name" value="ZN(II)2CYS6 TRANSCRIPTION FACTOR (EUROFUNG)"/>
    <property type="match status" value="1"/>
</dbReference>
<dbReference type="GO" id="GO:0005634">
    <property type="term" value="C:nucleus"/>
    <property type="evidence" value="ECO:0007669"/>
    <property type="project" value="UniProtKB-SubCell"/>
</dbReference>
<dbReference type="InterPro" id="IPR021858">
    <property type="entry name" value="Fun_TF"/>
</dbReference>
<feature type="region of interest" description="Disordered" evidence="3">
    <location>
        <begin position="94"/>
        <end position="123"/>
    </location>
</feature>
<sequence>MSQVEVSQSQQSHRRREAVDCFNCSASRRRCDRTRHRCNTCNKGSEICQGYPRELQWLAGVTSRGKRKGQSISIKASNREWESTTPTNYAFIFKQARSPRRRNQGTKSSTGASPRAVTSPGCLAPDGSPGACVEASPAVVTDVDSALSSTDIRDLGHVANPFECVDSMGSIFYPSFSQNQTLSESDGTDLLLPLSSEASWLDQPIATTVSHNAQPQLFPLTPSVPDSGPSDLLTLYDTELCSLPLTFDFYANPFRCRRYVSQGPKYLEHALLAISIQHVSRMNEDTQSEATAQQIASYKQSASQLNAVALLEGPEKEKGLVLDTILILFSLDTLVSSTGPWNERLLSAHRKIESVGGLSAIQPSQRFRAQLAMFIWWDCSIALLARSSSVFPSSYYDYVLDCDDDTAWNIFTLSGVPKQLFQYLRQLIQLASEKEQVARMKYATFAIEPVHELEKCIQEYTEEEMTPQGMEAGGDFIQIWHDYKNASNAWKYALLLYIARVLKWDRRTEAPLAEITSLSRLLLDSVRCCRPESNMQKQLLFPVFVAGAESMDLYSRRFVKEYCEEWYRKCRYNMFREAAGVLDEVWAMKDVSRNDSKIWWGSIVGNWGPDGREYLFG</sequence>
<dbReference type="Pfam" id="PF11951">
    <property type="entry name" value="Fungal_trans_2"/>
    <property type="match status" value="1"/>
</dbReference>
<evidence type="ECO:0000256" key="1">
    <source>
        <dbReference type="ARBA" id="ARBA00004123"/>
    </source>
</evidence>
<proteinExistence type="predicted"/>
<dbReference type="KEGG" id="pchm:VFPPC_04117"/>
<evidence type="ECO:0000313" key="4">
    <source>
        <dbReference type="EMBL" id="OAQ67766.2"/>
    </source>
</evidence>
<dbReference type="GeneID" id="28847513"/>
<name>A0A179FQ68_METCM</name>
<protein>
    <submittedName>
        <fullName evidence="4">Fungal specific transcription factor domain-containing protein</fullName>
    </submittedName>
</protein>
<dbReference type="STRING" id="1380566.A0A179FQ68"/>
<dbReference type="OrthoDB" id="2015447at2759"/>
<reference evidence="4 5" key="1">
    <citation type="journal article" date="2016" name="PLoS Pathog.">
        <title>Biosynthesis of antibiotic leucinostatins in bio-control fungus Purpureocillium lilacinum and their inhibition on phytophthora revealed by genome mining.</title>
        <authorList>
            <person name="Wang G."/>
            <person name="Liu Z."/>
            <person name="Lin R."/>
            <person name="Li E."/>
            <person name="Mao Z."/>
            <person name="Ling J."/>
            <person name="Yang Y."/>
            <person name="Yin W.B."/>
            <person name="Xie B."/>
        </authorList>
    </citation>
    <scope>NUCLEOTIDE SEQUENCE [LARGE SCALE GENOMIC DNA]</scope>
    <source>
        <strain evidence="4">170</strain>
    </source>
</reference>
<evidence type="ECO:0000313" key="5">
    <source>
        <dbReference type="Proteomes" id="UP000078397"/>
    </source>
</evidence>